<dbReference type="EMBL" id="KN837310">
    <property type="protein sequence ID" value="KIJ28309.1"/>
    <property type="molecule type" value="Genomic_DNA"/>
</dbReference>
<reference evidence="1 2" key="1">
    <citation type="submission" date="2014-06" db="EMBL/GenBank/DDBJ databases">
        <title>Evolutionary Origins and Diversification of the Mycorrhizal Mutualists.</title>
        <authorList>
            <consortium name="DOE Joint Genome Institute"/>
            <consortium name="Mycorrhizal Genomics Consortium"/>
            <person name="Kohler A."/>
            <person name="Kuo A."/>
            <person name="Nagy L.G."/>
            <person name="Floudas D."/>
            <person name="Copeland A."/>
            <person name="Barry K.W."/>
            <person name="Cichocki N."/>
            <person name="Veneault-Fourrey C."/>
            <person name="LaButti K."/>
            <person name="Lindquist E.A."/>
            <person name="Lipzen A."/>
            <person name="Lundell T."/>
            <person name="Morin E."/>
            <person name="Murat C."/>
            <person name="Riley R."/>
            <person name="Ohm R."/>
            <person name="Sun H."/>
            <person name="Tunlid A."/>
            <person name="Henrissat B."/>
            <person name="Grigoriev I.V."/>
            <person name="Hibbett D.S."/>
            <person name="Martin F."/>
        </authorList>
    </citation>
    <scope>NUCLEOTIDE SEQUENCE [LARGE SCALE GENOMIC DNA]</scope>
    <source>
        <strain evidence="1 2">SS14</strain>
    </source>
</reference>
<name>A0A0C9U2D4_SPHS4</name>
<dbReference type="HOGENOM" id="CLU_1964900_0_0_1"/>
<accession>A0A0C9U2D4</accession>
<proteinExistence type="predicted"/>
<protein>
    <submittedName>
        <fullName evidence="1">Uncharacterized protein</fullName>
    </submittedName>
</protein>
<keyword evidence="2" id="KW-1185">Reference proteome</keyword>
<evidence type="ECO:0000313" key="2">
    <source>
        <dbReference type="Proteomes" id="UP000054279"/>
    </source>
</evidence>
<evidence type="ECO:0000313" key="1">
    <source>
        <dbReference type="EMBL" id="KIJ28309.1"/>
    </source>
</evidence>
<dbReference type="AlphaFoldDB" id="A0A0C9U2D4"/>
<feature type="non-terminal residue" evidence="1">
    <location>
        <position position="128"/>
    </location>
</feature>
<gene>
    <name evidence="1" type="ORF">M422DRAFT_37380</name>
</gene>
<organism evidence="1 2">
    <name type="scientific">Sphaerobolus stellatus (strain SS14)</name>
    <dbReference type="NCBI Taxonomy" id="990650"/>
    <lineage>
        <taxon>Eukaryota</taxon>
        <taxon>Fungi</taxon>
        <taxon>Dikarya</taxon>
        <taxon>Basidiomycota</taxon>
        <taxon>Agaricomycotina</taxon>
        <taxon>Agaricomycetes</taxon>
        <taxon>Phallomycetidae</taxon>
        <taxon>Geastrales</taxon>
        <taxon>Sphaerobolaceae</taxon>
        <taxon>Sphaerobolus</taxon>
    </lineage>
</organism>
<sequence length="128" mass="13984">MSRKVQNLAQVFRSAVMFAHSVGSSDGRRWRIGHLIFADFQFGRIGLSERSDLVMLLKLPLSSCSIPATRLPRFKVTLSGSCDASPCCHGSAYRDGSINHVTLELPYFNFCEDLGSITIGTDDGSVAI</sequence>
<dbReference type="Proteomes" id="UP000054279">
    <property type="component" value="Unassembled WGS sequence"/>
</dbReference>